<reference evidence="16" key="1">
    <citation type="submission" date="2023-05" db="EMBL/GenBank/DDBJ databases">
        <title>Cataloging the Phylogenetic Diversity of Human Bladder Bacteria.</title>
        <authorList>
            <person name="Du J."/>
        </authorList>
    </citation>
    <scope>NUCLEOTIDE SEQUENCE</scope>
    <source>
        <strain evidence="16">UMB0765</strain>
    </source>
</reference>
<evidence type="ECO:0000256" key="10">
    <source>
        <dbReference type="ARBA" id="ARBA00038367"/>
    </source>
</evidence>
<keyword evidence="5" id="KW-0808">Transferase</keyword>
<dbReference type="GO" id="GO:0008360">
    <property type="term" value="P:regulation of cell shape"/>
    <property type="evidence" value="ECO:0007669"/>
    <property type="project" value="UniProtKB-KW"/>
</dbReference>
<dbReference type="PANTHER" id="PTHR43783">
    <property type="entry name" value="UDP-N-ACETYLGLUCOSAMINE 1-CARBOXYVINYLTRANSFERASE"/>
    <property type="match status" value="1"/>
</dbReference>
<evidence type="ECO:0000313" key="16">
    <source>
        <dbReference type="EMBL" id="MDK7294156.1"/>
    </source>
</evidence>
<evidence type="ECO:0000256" key="5">
    <source>
        <dbReference type="ARBA" id="ARBA00022679"/>
    </source>
</evidence>
<dbReference type="SUPFAM" id="SSF55205">
    <property type="entry name" value="EPT/RTPC-like"/>
    <property type="match status" value="1"/>
</dbReference>
<name>A0AAW6YNL8_9STRE</name>
<evidence type="ECO:0000259" key="15">
    <source>
        <dbReference type="Pfam" id="PF00275"/>
    </source>
</evidence>
<dbReference type="AlphaFoldDB" id="A0AAW6YNL8"/>
<keyword evidence="6" id="KW-0133">Cell shape</keyword>
<dbReference type="GO" id="GO:0071555">
    <property type="term" value="P:cell wall organization"/>
    <property type="evidence" value="ECO:0007669"/>
    <property type="project" value="UniProtKB-KW"/>
</dbReference>
<keyword evidence="8" id="KW-0131">Cell cycle</keyword>
<evidence type="ECO:0000256" key="4">
    <source>
        <dbReference type="ARBA" id="ARBA00022618"/>
    </source>
</evidence>
<evidence type="ECO:0000256" key="13">
    <source>
        <dbReference type="ARBA" id="ARBA00042842"/>
    </source>
</evidence>
<gene>
    <name evidence="16" type="ORF">QP487_12120</name>
</gene>
<evidence type="ECO:0000256" key="3">
    <source>
        <dbReference type="ARBA" id="ARBA00022490"/>
    </source>
</evidence>
<sequence length="97" mass="10805">LVGQGVYVKNVIFEHIEGLVAKMGEMGVKMDVYEDKIYVHPQADDLEMVNIKTAAYPGFATDLQQPITPLLITAHGSGVIEDTIYPKRVNHVPELQR</sequence>
<protein>
    <recommendedName>
        <fullName evidence="12">UDP-N-acetylglucosamine 1-carboxyvinyltransferase</fullName>
        <ecNumber evidence="11">2.5.1.7</ecNumber>
    </recommendedName>
    <alternativeName>
        <fullName evidence="13">UDP-N-acetylglucosamine enolpyruvyl transferase</fullName>
    </alternativeName>
</protein>
<proteinExistence type="inferred from homology"/>
<dbReference type="InterPro" id="IPR001986">
    <property type="entry name" value="Enolpyruvate_Tfrase_dom"/>
</dbReference>
<keyword evidence="3" id="KW-0963">Cytoplasm</keyword>
<comment type="subcellular location">
    <subcellularLocation>
        <location evidence="1">Cytoplasm</location>
    </subcellularLocation>
</comment>
<evidence type="ECO:0000256" key="1">
    <source>
        <dbReference type="ARBA" id="ARBA00004496"/>
    </source>
</evidence>
<dbReference type="InterPro" id="IPR013792">
    <property type="entry name" value="RNA3'P_cycl/enolpyr_Trfase_a/b"/>
</dbReference>
<dbReference type="EC" id="2.5.1.7" evidence="11"/>
<dbReference type="GO" id="GO:0005737">
    <property type="term" value="C:cytoplasm"/>
    <property type="evidence" value="ECO:0007669"/>
    <property type="project" value="UniProtKB-SubCell"/>
</dbReference>
<keyword evidence="7" id="KW-0573">Peptidoglycan synthesis</keyword>
<comment type="similarity">
    <text evidence="10">Belongs to the EPSP synthase family. MurA subfamily.</text>
</comment>
<comment type="caution">
    <text evidence="16">The sequence shown here is derived from an EMBL/GenBank/DDBJ whole genome shotgun (WGS) entry which is preliminary data.</text>
</comment>
<evidence type="ECO:0000256" key="6">
    <source>
        <dbReference type="ARBA" id="ARBA00022960"/>
    </source>
</evidence>
<keyword evidence="9" id="KW-0961">Cell wall biogenesis/degradation</keyword>
<dbReference type="GO" id="GO:0009252">
    <property type="term" value="P:peptidoglycan biosynthetic process"/>
    <property type="evidence" value="ECO:0007669"/>
    <property type="project" value="UniProtKB-KW"/>
</dbReference>
<evidence type="ECO:0000256" key="7">
    <source>
        <dbReference type="ARBA" id="ARBA00022984"/>
    </source>
</evidence>
<evidence type="ECO:0000256" key="8">
    <source>
        <dbReference type="ARBA" id="ARBA00023306"/>
    </source>
</evidence>
<dbReference type="InterPro" id="IPR036968">
    <property type="entry name" value="Enolpyruvate_Tfrase_sf"/>
</dbReference>
<evidence type="ECO:0000256" key="2">
    <source>
        <dbReference type="ARBA" id="ARBA00004752"/>
    </source>
</evidence>
<evidence type="ECO:0000256" key="12">
    <source>
        <dbReference type="ARBA" id="ARBA00039754"/>
    </source>
</evidence>
<feature type="non-terminal residue" evidence="16">
    <location>
        <position position="97"/>
    </location>
</feature>
<dbReference type="PANTHER" id="PTHR43783:SF2">
    <property type="entry name" value="UDP-N-ACETYLGLUCOSAMINE 1-CARBOXYVINYLTRANSFERASE 2"/>
    <property type="match status" value="1"/>
</dbReference>
<accession>A0AAW6YNL8</accession>
<feature type="non-terminal residue" evidence="16">
    <location>
        <position position="1"/>
    </location>
</feature>
<organism evidence="16 17">
    <name type="scientific">Streptococcus pasteurianus</name>
    <dbReference type="NCBI Taxonomy" id="197614"/>
    <lineage>
        <taxon>Bacteria</taxon>
        <taxon>Bacillati</taxon>
        <taxon>Bacillota</taxon>
        <taxon>Bacilli</taxon>
        <taxon>Lactobacillales</taxon>
        <taxon>Streptococcaceae</taxon>
        <taxon>Streptococcus</taxon>
    </lineage>
</organism>
<dbReference type="Proteomes" id="UP001237917">
    <property type="component" value="Unassembled WGS sequence"/>
</dbReference>
<dbReference type="GO" id="GO:0051301">
    <property type="term" value="P:cell division"/>
    <property type="evidence" value="ECO:0007669"/>
    <property type="project" value="UniProtKB-KW"/>
</dbReference>
<dbReference type="EMBL" id="JASOPU010000214">
    <property type="protein sequence ID" value="MDK7294156.1"/>
    <property type="molecule type" value="Genomic_DNA"/>
</dbReference>
<keyword evidence="4" id="KW-0132">Cell division</keyword>
<dbReference type="Pfam" id="PF00275">
    <property type="entry name" value="EPSP_synthase"/>
    <property type="match status" value="1"/>
</dbReference>
<evidence type="ECO:0000256" key="11">
    <source>
        <dbReference type="ARBA" id="ARBA00039108"/>
    </source>
</evidence>
<comment type="pathway">
    <text evidence="2">Cell wall biogenesis; peptidoglycan biosynthesis.</text>
</comment>
<evidence type="ECO:0000313" key="17">
    <source>
        <dbReference type="Proteomes" id="UP001237917"/>
    </source>
</evidence>
<feature type="domain" description="Enolpyruvate transferase" evidence="15">
    <location>
        <begin position="3"/>
        <end position="97"/>
    </location>
</feature>
<evidence type="ECO:0000256" key="9">
    <source>
        <dbReference type="ARBA" id="ARBA00023316"/>
    </source>
</evidence>
<evidence type="ECO:0000256" key="14">
    <source>
        <dbReference type="ARBA" id="ARBA00047527"/>
    </source>
</evidence>
<dbReference type="GO" id="GO:0008760">
    <property type="term" value="F:UDP-N-acetylglucosamine 1-carboxyvinyltransferase activity"/>
    <property type="evidence" value="ECO:0007669"/>
    <property type="project" value="UniProtKB-EC"/>
</dbReference>
<dbReference type="Gene3D" id="3.65.10.10">
    <property type="entry name" value="Enolpyruvate transferase domain"/>
    <property type="match status" value="1"/>
</dbReference>
<dbReference type="InterPro" id="IPR050068">
    <property type="entry name" value="MurA_subfamily"/>
</dbReference>
<comment type="catalytic activity">
    <reaction evidence="14">
        <text>phosphoenolpyruvate + UDP-N-acetyl-alpha-D-glucosamine = UDP-N-acetyl-3-O-(1-carboxyvinyl)-alpha-D-glucosamine + phosphate</text>
        <dbReference type="Rhea" id="RHEA:18681"/>
        <dbReference type="ChEBI" id="CHEBI:43474"/>
        <dbReference type="ChEBI" id="CHEBI:57705"/>
        <dbReference type="ChEBI" id="CHEBI:58702"/>
        <dbReference type="ChEBI" id="CHEBI:68483"/>
        <dbReference type="EC" id="2.5.1.7"/>
    </reaction>
</comment>